<evidence type="ECO:0000259" key="3">
    <source>
        <dbReference type="PROSITE" id="PS51464"/>
    </source>
</evidence>
<dbReference type="InterPro" id="IPR046348">
    <property type="entry name" value="SIS_dom_sf"/>
</dbReference>
<dbReference type="GO" id="GO:0046348">
    <property type="term" value="P:amino sugar catabolic process"/>
    <property type="evidence" value="ECO:0007669"/>
    <property type="project" value="InterPro"/>
</dbReference>
<keyword evidence="2" id="KW-0119">Carbohydrate metabolism</keyword>
<dbReference type="Proteomes" id="UP000646579">
    <property type="component" value="Unassembled WGS sequence"/>
</dbReference>
<dbReference type="NCBIfam" id="NF003915">
    <property type="entry name" value="PRK05441.1"/>
    <property type="match status" value="1"/>
</dbReference>
<dbReference type="CDD" id="cd05007">
    <property type="entry name" value="SIS_Etherase"/>
    <property type="match status" value="1"/>
</dbReference>
<dbReference type="Pfam" id="PF22645">
    <property type="entry name" value="GKRP_SIS_N"/>
    <property type="match status" value="1"/>
</dbReference>
<evidence type="ECO:0000313" key="5">
    <source>
        <dbReference type="Proteomes" id="UP000646579"/>
    </source>
</evidence>
<dbReference type="GO" id="GO:0009254">
    <property type="term" value="P:peptidoglycan turnover"/>
    <property type="evidence" value="ECO:0007669"/>
    <property type="project" value="TreeGrafter"/>
</dbReference>
<sequence>MSTTETASQRFAGIDDWTSPELVAGIIEGQYAAIAAVQMANAQIAAAIDQGAARLGDTGRLIYLGAGTSGRIAMQDAAELPPTFNWPYERAITLMAGGRDAFFHAAEGAEDSEALAIEGLDDLKIGSDDVVIGLAASGRTPFAIAGLEHAKKSGALTIGIFNNRGGKLGDAAELPVLIETGTEFLAGSTRMKAGTAQKVALNCISTGIMIRLGFVYKGMMVEMRPTNVKLQDRAAKMVAQITDADYETAREALDAAQGSIKIASVMIAKHLDASDAEALLDRVDGKLGRALV</sequence>
<comment type="caution">
    <text evidence="4">The sequence shown here is derived from an EMBL/GenBank/DDBJ whole genome shotgun (WGS) entry which is preliminary data.</text>
</comment>
<name>A0A918SCW9_9HYPH</name>
<dbReference type="GO" id="GO:0016835">
    <property type="term" value="F:carbon-oxygen lyase activity"/>
    <property type="evidence" value="ECO:0007669"/>
    <property type="project" value="InterPro"/>
</dbReference>
<evidence type="ECO:0000256" key="1">
    <source>
        <dbReference type="ARBA" id="ARBA00023239"/>
    </source>
</evidence>
<dbReference type="PANTHER" id="PTHR10088:SF4">
    <property type="entry name" value="GLUCOKINASE REGULATORY PROTEIN"/>
    <property type="match status" value="1"/>
</dbReference>
<dbReference type="RefSeq" id="WP_189426886.1">
    <property type="nucleotide sequence ID" value="NZ_BMZE01000004.1"/>
</dbReference>
<reference evidence="4" key="2">
    <citation type="submission" date="2020-09" db="EMBL/GenBank/DDBJ databases">
        <authorList>
            <person name="Sun Q."/>
            <person name="Kim S."/>
        </authorList>
    </citation>
    <scope>NUCLEOTIDE SEQUENCE</scope>
    <source>
        <strain evidence="4">KCTC 32437</strain>
    </source>
</reference>
<dbReference type="Gene3D" id="3.40.50.10490">
    <property type="entry name" value="Glucose-6-phosphate isomerase like protein, domain 1"/>
    <property type="match status" value="1"/>
</dbReference>
<dbReference type="PROSITE" id="PS51464">
    <property type="entry name" value="SIS"/>
    <property type="match status" value="1"/>
</dbReference>
<dbReference type="EMBL" id="BMZE01000004">
    <property type="protein sequence ID" value="GHA34739.1"/>
    <property type="molecule type" value="Genomic_DNA"/>
</dbReference>
<dbReference type="Gene3D" id="1.10.8.1080">
    <property type="match status" value="1"/>
</dbReference>
<dbReference type="GO" id="GO:0097367">
    <property type="term" value="F:carbohydrate derivative binding"/>
    <property type="evidence" value="ECO:0007669"/>
    <property type="project" value="InterPro"/>
</dbReference>
<dbReference type="GO" id="GO:0016803">
    <property type="term" value="F:ether hydrolase activity"/>
    <property type="evidence" value="ECO:0007669"/>
    <property type="project" value="TreeGrafter"/>
</dbReference>
<dbReference type="InterPro" id="IPR005488">
    <property type="entry name" value="Etherase_MurQ"/>
</dbReference>
<accession>A0A918SCW9</accession>
<gene>
    <name evidence="4" type="ORF">GCM10007989_33280</name>
</gene>
<dbReference type="SUPFAM" id="SSF53697">
    <property type="entry name" value="SIS domain"/>
    <property type="match status" value="1"/>
</dbReference>
<reference evidence="4" key="1">
    <citation type="journal article" date="2014" name="Int. J. Syst. Evol. Microbiol.">
        <title>Complete genome sequence of Corynebacterium casei LMG S-19264T (=DSM 44701T), isolated from a smear-ripened cheese.</title>
        <authorList>
            <consortium name="US DOE Joint Genome Institute (JGI-PGF)"/>
            <person name="Walter F."/>
            <person name="Albersmeier A."/>
            <person name="Kalinowski J."/>
            <person name="Ruckert C."/>
        </authorList>
    </citation>
    <scope>NUCLEOTIDE SEQUENCE</scope>
    <source>
        <strain evidence="4">KCTC 32437</strain>
    </source>
</reference>
<dbReference type="PANTHER" id="PTHR10088">
    <property type="entry name" value="GLUCOKINASE REGULATORY PROTEIN"/>
    <property type="match status" value="1"/>
</dbReference>
<dbReference type="InterPro" id="IPR040190">
    <property type="entry name" value="MURQ/GCKR"/>
</dbReference>
<proteinExistence type="predicted"/>
<organism evidence="4 5">
    <name type="scientific">Devosia pacifica</name>
    <dbReference type="NCBI Taxonomy" id="1335967"/>
    <lineage>
        <taxon>Bacteria</taxon>
        <taxon>Pseudomonadati</taxon>
        <taxon>Pseudomonadota</taxon>
        <taxon>Alphaproteobacteria</taxon>
        <taxon>Hyphomicrobiales</taxon>
        <taxon>Devosiaceae</taxon>
        <taxon>Devosia</taxon>
    </lineage>
</organism>
<evidence type="ECO:0000256" key="2">
    <source>
        <dbReference type="ARBA" id="ARBA00023277"/>
    </source>
</evidence>
<dbReference type="AlphaFoldDB" id="A0A918SCW9"/>
<dbReference type="NCBIfam" id="NF009222">
    <property type="entry name" value="PRK12570.1"/>
    <property type="match status" value="1"/>
</dbReference>
<keyword evidence="1" id="KW-0456">Lyase</keyword>
<keyword evidence="5" id="KW-1185">Reference proteome</keyword>
<dbReference type="InterPro" id="IPR001347">
    <property type="entry name" value="SIS_dom"/>
</dbReference>
<protein>
    <submittedName>
        <fullName evidence="4">N-acetylmuramic acid 6-phosphate etherase</fullName>
    </submittedName>
</protein>
<feature type="domain" description="SIS" evidence="3">
    <location>
        <begin position="44"/>
        <end position="214"/>
    </location>
</feature>
<evidence type="ECO:0000313" key="4">
    <source>
        <dbReference type="EMBL" id="GHA34739.1"/>
    </source>
</evidence>